<organism evidence="1 2">
    <name type="scientific">Conidiobolus coronatus (strain ATCC 28846 / CBS 209.66 / NRRL 28638)</name>
    <name type="common">Delacroixia coronata</name>
    <dbReference type="NCBI Taxonomy" id="796925"/>
    <lineage>
        <taxon>Eukaryota</taxon>
        <taxon>Fungi</taxon>
        <taxon>Fungi incertae sedis</taxon>
        <taxon>Zoopagomycota</taxon>
        <taxon>Entomophthoromycotina</taxon>
        <taxon>Entomophthoromycetes</taxon>
        <taxon>Entomophthorales</taxon>
        <taxon>Ancylistaceae</taxon>
        <taxon>Conidiobolus</taxon>
    </lineage>
</organism>
<dbReference type="Proteomes" id="UP000070444">
    <property type="component" value="Unassembled WGS sequence"/>
</dbReference>
<gene>
    <name evidence="1" type="ORF">CONCODRAFT_13525</name>
</gene>
<keyword evidence="2" id="KW-1185">Reference proteome</keyword>
<dbReference type="AlphaFoldDB" id="A0A137NQJ4"/>
<name>A0A137NQJ4_CONC2</name>
<dbReference type="SUPFAM" id="SSF52047">
    <property type="entry name" value="RNI-like"/>
    <property type="match status" value="1"/>
</dbReference>
<accession>A0A137NQJ4</accession>
<evidence type="ECO:0008006" key="3">
    <source>
        <dbReference type="Google" id="ProtNLM"/>
    </source>
</evidence>
<sequence>MEIHVLNSKAENKAWKYLPHVKVLSLYLKHNELIQLSNVCKNYRTQLKSLVFRKLIVGDIRSIVPNFDFEHPENYNVFKSIISELKIDFRGYYNIVKEVEFIIGFSNEFARDFFMLFPKISKIIITKPKGEYSLKNLIKILYNHDYLQHINLNCNFVNFKPKNIHLNYEFFYRLKTIILEVPSEAIHNELPFDVIDSSFSNMKYLSVINSHMLNNISNGLGSLVHIELSSEYIFEEWVLIKFIDNSCKLKKLSISTKQMSQAVIDSILRSKAIEHLIIRLYHNFSNIELNTLTKNYSIKILTIERSNYKFNPIKILEACQSIEALELLNFFDTSFWQKHWNSYTGKLSTIIFNSLHHSAVLSSVIPNITNANEIKFIDGCKFLKFFKYYKLSNCHNWVPKQDYSNDTDEFTLIKNFS</sequence>
<dbReference type="EMBL" id="KQ965010">
    <property type="protein sequence ID" value="KXN65033.1"/>
    <property type="molecule type" value="Genomic_DNA"/>
</dbReference>
<evidence type="ECO:0000313" key="2">
    <source>
        <dbReference type="Proteomes" id="UP000070444"/>
    </source>
</evidence>
<proteinExistence type="predicted"/>
<protein>
    <recommendedName>
        <fullName evidence="3">F-box domain-containing protein</fullName>
    </recommendedName>
</protein>
<evidence type="ECO:0000313" key="1">
    <source>
        <dbReference type="EMBL" id="KXN65033.1"/>
    </source>
</evidence>
<reference evidence="1 2" key="1">
    <citation type="journal article" date="2015" name="Genome Biol. Evol.">
        <title>Phylogenomic analyses indicate that early fungi evolved digesting cell walls of algal ancestors of land plants.</title>
        <authorList>
            <person name="Chang Y."/>
            <person name="Wang S."/>
            <person name="Sekimoto S."/>
            <person name="Aerts A.L."/>
            <person name="Choi C."/>
            <person name="Clum A."/>
            <person name="LaButti K.M."/>
            <person name="Lindquist E.A."/>
            <person name="Yee Ngan C."/>
            <person name="Ohm R.A."/>
            <person name="Salamov A.A."/>
            <person name="Grigoriev I.V."/>
            <person name="Spatafora J.W."/>
            <person name="Berbee M.L."/>
        </authorList>
    </citation>
    <scope>NUCLEOTIDE SEQUENCE [LARGE SCALE GENOMIC DNA]</scope>
    <source>
        <strain evidence="1 2">NRRL 28638</strain>
    </source>
</reference>